<reference evidence="1 2" key="1">
    <citation type="journal article" date="2009" name="PLoS Pathog.">
        <title>Genomic evidence for the evolution of Streptococcus equi: host restriction, increased virulence, and genetic exchange with human pathogens.</title>
        <authorList>
            <person name="Holden M.T.G."/>
            <person name="Heather Z."/>
            <person name="Paillot R."/>
            <person name="Steward K.F."/>
            <person name="Webb K."/>
            <person name="Ainslie F."/>
            <person name="Jourdan T."/>
            <person name="Bason N.C."/>
            <person name="Holroyd N.E."/>
            <person name="Mungall K."/>
            <person name="Quail M.A."/>
            <person name="Sanders M."/>
            <person name="Simmonds M."/>
            <person name="Willey D."/>
            <person name="Brooks K."/>
            <person name="Aanensen D.M."/>
            <person name="Spratt B.G."/>
            <person name="Jolley K.A."/>
            <person name="Maiden M.C.J."/>
            <person name="Kehoe M."/>
            <person name="Chanter N."/>
            <person name="Bentley S.D."/>
            <person name="Robinson C."/>
            <person name="Maskell D.J."/>
            <person name="Parkhill J."/>
            <person name="Waller A.S."/>
        </authorList>
    </citation>
    <scope>NUCLEOTIDE SEQUENCE [LARGE SCALE GENOMIC DNA]</scope>
    <source>
        <strain evidence="1 2">H70</strain>
    </source>
</reference>
<dbReference type="KEGG" id="seq:SZO_09610"/>
<accession>C0MFD4</accession>
<name>C0MFD4_STRS7</name>
<protein>
    <submittedName>
        <fullName evidence="1">Uncharacterized protein</fullName>
    </submittedName>
</protein>
<dbReference type="HOGENOM" id="CLU_1250078_0_0_9"/>
<sequence>MFSNLNIGIKTGLKSPVSIKFQNKVFNSETYTPPTNINLKDVKVEVVFMNSAKKFINLPDLKFTNKKADVGEEDPKTLLNLDKLREDQNFLKYNSLPITISSNEQGNRIKGILYNFLEKDFVDQHEFCFRKSAIEDDFDVTNIHNGRFRVICLYRIKPSTHKKERRKHYLEIAILDPYHLFIPSKLKVKEESSNKVITLDRDAAMNRVYNSVKDYNKDFDI</sequence>
<dbReference type="Proteomes" id="UP000001368">
    <property type="component" value="Chromosome"/>
</dbReference>
<gene>
    <name evidence="1" type="ordered locus">SZO_09610</name>
</gene>
<evidence type="ECO:0000313" key="1">
    <source>
        <dbReference type="EMBL" id="CAW99249.1"/>
    </source>
</evidence>
<proteinExistence type="predicted"/>
<dbReference type="EMBL" id="FM204884">
    <property type="protein sequence ID" value="CAW99249.1"/>
    <property type="molecule type" value="Genomic_DNA"/>
</dbReference>
<dbReference type="AlphaFoldDB" id="C0MFD4"/>
<organism evidence="2">
    <name type="scientific">Streptococcus equi subsp. zooepidemicus (strain H70)</name>
    <dbReference type="NCBI Taxonomy" id="553483"/>
    <lineage>
        <taxon>Bacteria</taxon>
        <taxon>Bacillati</taxon>
        <taxon>Bacillota</taxon>
        <taxon>Bacilli</taxon>
        <taxon>Lactobacillales</taxon>
        <taxon>Streptococcaceae</taxon>
        <taxon>Streptococcus</taxon>
    </lineage>
</organism>
<evidence type="ECO:0000313" key="2">
    <source>
        <dbReference type="Proteomes" id="UP000001368"/>
    </source>
</evidence>